<dbReference type="EMBL" id="OCPC01000008">
    <property type="protein sequence ID" value="SOE19029.1"/>
    <property type="molecule type" value="Genomic_DNA"/>
</dbReference>
<evidence type="ECO:0000256" key="1">
    <source>
        <dbReference type="SAM" id="SignalP"/>
    </source>
</evidence>
<feature type="signal peptide" evidence="1">
    <location>
        <begin position="1"/>
        <end position="24"/>
    </location>
</feature>
<keyword evidence="3" id="KW-1185">Reference proteome</keyword>
<dbReference type="AlphaFoldDB" id="A0A286II33"/>
<keyword evidence="1" id="KW-0732">Signal</keyword>
<name>A0A286II33_9HYPH</name>
<evidence type="ECO:0000313" key="2">
    <source>
        <dbReference type="EMBL" id="SOE19029.1"/>
    </source>
</evidence>
<gene>
    <name evidence="2" type="ORF">SAMN05877838_3979</name>
</gene>
<sequence>MFEKITTLATASMILIAVSQPSLATTFQDKNLGGVNLTAWCQKTFGNQFKAKLIANNAGGWTCEQSAGNRRGILVSKACKLQYGNKAYKARALDQNDPYSWRCFSKIAVPTMKGVNLTAWCKKTYGSQFKAKLIAHNAGGWTCEQSAGNRRGILVSKACKLQYGSAAYKAKALDWNDPYSWKCLIR</sequence>
<evidence type="ECO:0000313" key="3">
    <source>
        <dbReference type="Proteomes" id="UP000219465"/>
    </source>
</evidence>
<protein>
    <recommendedName>
        <fullName evidence="4">CVNH domain-containing protein</fullName>
    </recommendedName>
</protein>
<reference evidence="3" key="1">
    <citation type="submission" date="2017-08" db="EMBL/GenBank/DDBJ databases">
        <authorList>
            <person name="Varghese N."/>
            <person name="Submissions S."/>
        </authorList>
    </citation>
    <scope>NUCLEOTIDE SEQUENCE [LARGE SCALE GENOMIC DNA]</scope>
    <source>
        <strain evidence="3">KCTC 23107</strain>
    </source>
</reference>
<dbReference type="RefSeq" id="WP_097109504.1">
    <property type="nucleotide sequence ID" value="NZ_OCPC01000008.1"/>
</dbReference>
<dbReference type="Proteomes" id="UP000219465">
    <property type="component" value="Unassembled WGS sequence"/>
</dbReference>
<dbReference type="OrthoDB" id="3697039at2"/>
<organism evidence="2 3">
    <name type="scientific">Hoeflea halophila</name>
    <dbReference type="NCBI Taxonomy" id="714899"/>
    <lineage>
        <taxon>Bacteria</taxon>
        <taxon>Pseudomonadati</taxon>
        <taxon>Pseudomonadota</taxon>
        <taxon>Alphaproteobacteria</taxon>
        <taxon>Hyphomicrobiales</taxon>
        <taxon>Rhizobiaceae</taxon>
        <taxon>Hoeflea</taxon>
    </lineage>
</organism>
<accession>A0A286II33</accession>
<feature type="chain" id="PRO_5012651291" description="CVNH domain-containing protein" evidence="1">
    <location>
        <begin position="25"/>
        <end position="186"/>
    </location>
</feature>
<evidence type="ECO:0008006" key="4">
    <source>
        <dbReference type="Google" id="ProtNLM"/>
    </source>
</evidence>
<proteinExistence type="predicted"/>